<dbReference type="InterPro" id="IPR007362">
    <property type="entry name" value="DUF429"/>
</dbReference>
<name>A0ABX8VL71_9MYCO</name>
<sequence>MYFAGVDLAWGERNPTGVAVVDTGGSLRHVAAAGDDADILAQLAPYVTGPCVVAVDAPLVVTNPTGTRPGETLLNRDFRRFHAGAYPANTGLAWFADGGRGARLCRAMDLDLDPRSASPRKALEVFPHAAGVVLFGLERTLKYKHKTRRDFPQLQTELLRLIGYIEGLRNASPPLRVDSDDGWCQLTESVRAATRKSQLRKAEDPIDAVLCAYVALFATRRPDDVTIYGDPSTGCIVTPTPPSN</sequence>
<organism evidence="1 2">
    <name type="scientific">Mycolicibacterium pallens</name>
    <dbReference type="NCBI Taxonomy" id="370524"/>
    <lineage>
        <taxon>Bacteria</taxon>
        <taxon>Bacillati</taxon>
        <taxon>Actinomycetota</taxon>
        <taxon>Actinomycetes</taxon>
        <taxon>Mycobacteriales</taxon>
        <taxon>Mycobacteriaceae</taxon>
        <taxon>Mycolicibacterium</taxon>
    </lineage>
</organism>
<keyword evidence="2" id="KW-1185">Reference proteome</keyword>
<reference evidence="1 2" key="1">
    <citation type="submission" date="2021-07" db="EMBL/GenBank/DDBJ databases">
        <title>Whole genome sequencing of non-tuberculosis mycobacteria type-strains.</title>
        <authorList>
            <person name="Igarashi Y."/>
            <person name="Osugi A."/>
            <person name="Mitarai S."/>
        </authorList>
    </citation>
    <scope>NUCLEOTIDE SEQUENCE [LARGE SCALE GENOMIC DNA]</scope>
    <source>
        <strain evidence="1 2">JCM 16370</strain>
    </source>
</reference>
<dbReference type="EMBL" id="CP080333">
    <property type="protein sequence ID" value="QYL16296.1"/>
    <property type="molecule type" value="Genomic_DNA"/>
</dbReference>
<accession>A0ABX8VL71</accession>
<evidence type="ECO:0000313" key="2">
    <source>
        <dbReference type="Proteomes" id="UP000825367"/>
    </source>
</evidence>
<dbReference type="Proteomes" id="UP000825367">
    <property type="component" value="Chromosome"/>
</dbReference>
<evidence type="ECO:0000313" key="1">
    <source>
        <dbReference type="EMBL" id="QYL16296.1"/>
    </source>
</evidence>
<protein>
    <submittedName>
        <fullName evidence="1">DUF429 domain-containing protein</fullName>
    </submittedName>
</protein>
<proteinExistence type="predicted"/>
<dbReference type="RefSeq" id="WP_096312324.1">
    <property type="nucleotide sequence ID" value="NZ_BAAAVX010000047.1"/>
</dbReference>
<dbReference type="Pfam" id="PF04250">
    <property type="entry name" value="DUF429"/>
    <property type="match status" value="1"/>
</dbReference>
<dbReference type="PIRSF" id="PIRSF018008">
    <property type="entry name" value="UCP018008"/>
    <property type="match status" value="1"/>
</dbReference>
<dbReference type="InterPro" id="IPR008306">
    <property type="entry name" value="UCP018008"/>
</dbReference>
<gene>
    <name evidence="1" type="ORF">K0O64_25300</name>
</gene>